<evidence type="ECO:0000259" key="13">
    <source>
        <dbReference type="Pfam" id="PF20645"/>
    </source>
</evidence>
<dbReference type="Proteomes" id="UP001172159">
    <property type="component" value="Unassembled WGS sequence"/>
</dbReference>
<keyword evidence="4" id="KW-0863">Zinc-finger</keyword>
<evidence type="ECO:0000256" key="2">
    <source>
        <dbReference type="ARBA" id="ARBA00006899"/>
    </source>
</evidence>
<dbReference type="Pfam" id="PF20645">
    <property type="entry name" value="Rrn7_cyclin_C"/>
    <property type="match status" value="1"/>
</dbReference>
<accession>A0AA40BKK2</accession>
<proteinExistence type="inferred from homology"/>
<dbReference type="GO" id="GO:0001164">
    <property type="term" value="F:RNA polymerase I core promoter sequence-specific DNA binding"/>
    <property type="evidence" value="ECO:0007669"/>
    <property type="project" value="InterPro"/>
</dbReference>
<dbReference type="PANTHER" id="PTHR31576">
    <property type="entry name" value="TATA BOX-BINDING PROTEIN-ASSOCIATED FACTOR RNA POLYMERASE I SUBUNIT B"/>
    <property type="match status" value="1"/>
</dbReference>
<reference evidence="14" key="1">
    <citation type="submission" date="2023-06" db="EMBL/GenBank/DDBJ databases">
        <title>Genome-scale phylogeny and comparative genomics of the fungal order Sordariales.</title>
        <authorList>
            <consortium name="Lawrence Berkeley National Laboratory"/>
            <person name="Hensen N."/>
            <person name="Bonometti L."/>
            <person name="Westerberg I."/>
            <person name="Brannstrom I.O."/>
            <person name="Guillou S."/>
            <person name="Cros-Aarteil S."/>
            <person name="Calhoun S."/>
            <person name="Haridas S."/>
            <person name="Kuo A."/>
            <person name="Mondo S."/>
            <person name="Pangilinan J."/>
            <person name="Riley R."/>
            <person name="Labutti K."/>
            <person name="Andreopoulos B."/>
            <person name="Lipzen A."/>
            <person name="Chen C."/>
            <person name="Yanf M."/>
            <person name="Daum C."/>
            <person name="Ng V."/>
            <person name="Clum A."/>
            <person name="Steindorff A."/>
            <person name="Ohm R."/>
            <person name="Martin F."/>
            <person name="Silar P."/>
            <person name="Natvig D."/>
            <person name="Lalanne C."/>
            <person name="Gautier V."/>
            <person name="Ament-Velasquez S.L."/>
            <person name="Kruys A."/>
            <person name="Hutchinson M.I."/>
            <person name="Powell A.J."/>
            <person name="Barry K."/>
            <person name="Miller A.N."/>
            <person name="Grigoriev I.V."/>
            <person name="Debuchy R."/>
            <person name="Gladieux P."/>
            <person name="Thoren M.H."/>
            <person name="Johannesson H."/>
        </authorList>
    </citation>
    <scope>NUCLEOTIDE SEQUENCE</scope>
    <source>
        <strain evidence="14">CBS 540.89</strain>
    </source>
</reference>
<dbReference type="EMBL" id="JAUKTV010000007">
    <property type="protein sequence ID" value="KAK0735872.1"/>
    <property type="molecule type" value="Genomic_DNA"/>
</dbReference>
<dbReference type="InterPro" id="IPR048540">
    <property type="entry name" value="Rrn7_cyclin_N"/>
</dbReference>
<gene>
    <name evidence="14" type="ORF">B0T21DRAFT_402503</name>
</gene>
<evidence type="ECO:0000256" key="8">
    <source>
        <dbReference type="ARBA" id="ARBA00023163"/>
    </source>
</evidence>
<feature type="domain" description="Rrn7/TAF1B C-terminal cyclin" evidence="13">
    <location>
        <begin position="239"/>
        <end position="402"/>
    </location>
</feature>
<keyword evidence="6" id="KW-0805">Transcription regulation</keyword>
<evidence type="ECO:0000256" key="7">
    <source>
        <dbReference type="ARBA" id="ARBA00023125"/>
    </source>
</evidence>
<protein>
    <recommendedName>
        <fullName evidence="16">RRN7-type domain-containing protein</fullName>
    </recommendedName>
</protein>
<comment type="similarity">
    <text evidence="2">Belongs to the RRN7/TAF1B family.</text>
</comment>
<feature type="domain" description="Rrn7/TAF1B N-terminal cyclin" evidence="12">
    <location>
        <begin position="87"/>
        <end position="218"/>
    </location>
</feature>
<comment type="caution">
    <text evidence="14">The sequence shown here is derived from an EMBL/GenBank/DDBJ whole genome shotgun (WGS) entry which is preliminary data.</text>
</comment>
<dbReference type="GO" id="GO:0042790">
    <property type="term" value="P:nucleolar large rRNA transcription by RNA polymerase I"/>
    <property type="evidence" value="ECO:0007669"/>
    <property type="project" value="TreeGrafter"/>
</dbReference>
<evidence type="ECO:0000256" key="9">
    <source>
        <dbReference type="ARBA" id="ARBA00023242"/>
    </source>
</evidence>
<feature type="domain" description="RRN7-type" evidence="11">
    <location>
        <begin position="12"/>
        <end position="40"/>
    </location>
</feature>
<evidence type="ECO:0000313" key="15">
    <source>
        <dbReference type="Proteomes" id="UP001172159"/>
    </source>
</evidence>
<dbReference type="InterPro" id="IPR033599">
    <property type="entry name" value="TAF1B/Rrn7"/>
</dbReference>
<sequence length="545" mass="63191">MAPRKHHRFPSGQTCSECPARRWYLEDGMRFCENGHRVEGYIQFDVDHEGDGFGSMGKTLKAKKEKRQKTKQQLSGNEAKELYLECLQLILRKQLQWVIKEKRFNGEIESVVKDLWVLRVGGFKGIERKRGEEEEEGGLVMFSSQTGGEGQEEGGEGEGRKRHDWKTEVWDLPGMMDTLGLVYLGCVMRGEPVRVGDVWRWARNGWMPFLSGIDYIPKEWRERLPAWAHQSLLTRYAKFKGGELHRSVLGLMTGYKENHGLIFPAVPAPPLLFLHVKDLALPPDVHPYAQNICELLELRLSFPTRETNHDRQTLLDIPDVLLAAAVVVATKYLYPLDSVDRYPRDYNDPNSMRMNWRVWEEEFADHEDKKPAMLEFEGINPQKIWSMEKKDITELLNWFQETQIEKNPTDETEVDRLFPLSRIPPLPRVQGPTEDEIESRMQRVEKGMQLIKPQLDTRTRGGGGGESTVKTKRAGSDYRDYKFVEELEGPAKRFYEVVADISGLGLEDLVKTVYSLEQMLHNWQRQEKRRLKNEAGVDQWMDRGE</sequence>
<dbReference type="GO" id="GO:0008270">
    <property type="term" value="F:zinc ion binding"/>
    <property type="evidence" value="ECO:0007669"/>
    <property type="project" value="UniProtKB-KW"/>
</dbReference>
<dbReference type="InterPro" id="IPR048538">
    <property type="entry name" value="Rrn7_cyclin_C"/>
</dbReference>
<keyword evidence="7" id="KW-0238">DNA-binding</keyword>
<dbReference type="InterPro" id="IPR021752">
    <property type="entry name" value="TF_Rrn7_Zf"/>
</dbReference>
<organism evidence="14 15">
    <name type="scientific">Apiosordaria backusii</name>
    <dbReference type="NCBI Taxonomy" id="314023"/>
    <lineage>
        <taxon>Eukaryota</taxon>
        <taxon>Fungi</taxon>
        <taxon>Dikarya</taxon>
        <taxon>Ascomycota</taxon>
        <taxon>Pezizomycotina</taxon>
        <taxon>Sordariomycetes</taxon>
        <taxon>Sordariomycetidae</taxon>
        <taxon>Sordariales</taxon>
        <taxon>Lasiosphaeriaceae</taxon>
        <taxon>Apiosordaria</taxon>
    </lineage>
</organism>
<evidence type="ECO:0000256" key="3">
    <source>
        <dbReference type="ARBA" id="ARBA00022723"/>
    </source>
</evidence>
<evidence type="ECO:0000256" key="10">
    <source>
        <dbReference type="SAM" id="MobiDB-lite"/>
    </source>
</evidence>
<keyword evidence="9" id="KW-0539">Nucleus</keyword>
<evidence type="ECO:0000259" key="12">
    <source>
        <dbReference type="Pfam" id="PF20644"/>
    </source>
</evidence>
<evidence type="ECO:0000256" key="6">
    <source>
        <dbReference type="ARBA" id="ARBA00023015"/>
    </source>
</evidence>
<keyword evidence="8" id="KW-0804">Transcription</keyword>
<dbReference type="AlphaFoldDB" id="A0AA40BKK2"/>
<dbReference type="PANTHER" id="PTHR31576:SF2">
    <property type="entry name" value="TATA BOX-BINDING PROTEIN-ASSOCIATED FACTOR RNA POLYMERASE I SUBUNIT B"/>
    <property type="match status" value="1"/>
</dbReference>
<evidence type="ECO:0008006" key="16">
    <source>
        <dbReference type="Google" id="ProtNLM"/>
    </source>
</evidence>
<feature type="region of interest" description="Disordered" evidence="10">
    <location>
        <begin position="143"/>
        <end position="162"/>
    </location>
</feature>
<dbReference type="Pfam" id="PF20644">
    <property type="entry name" value="Rrn7_cyclin_N"/>
    <property type="match status" value="1"/>
</dbReference>
<name>A0AA40BKK2_9PEZI</name>
<evidence type="ECO:0000256" key="1">
    <source>
        <dbReference type="ARBA" id="ARBA00004604"/>
    </source>
</evidence>
<dbReference type="GO" id="GO:0070860">
    <property type="term" value="C:RNA polymerase I core factor complex"/>
    <property type="evidence" value="ECO:0007669"/>
    <property type="project" value="InterPro"/>
</dbReference>
<keyword evidence="3" id="KW-0479">Metal-binding</keyword>
<evidence type="ECO:0000256" key="5">
    <source>
        <dbReference type="ARBA" id="ARBA00022833"/>
    </source>
</evidence>
<dbReference type="Pfam" id="PF11781">
    <property type="entry name" value="Zn_ribbon_RRN7"/>
    <property type="match status" value="1"/>
</dbReference>
<evidence type="ECO:0000313" key="14">
    <source>
        <dbReference type="EMBL" id="KAK0735872.1"/>
    </source>
</evidence>
<keyword evidence="5" id="KW-0862">Zinc</keyword>
<keyword evidence="15" id="KW-1185">Reference proteome</keyword>
<comment type="subcellular location">
    <subcellularLocation>
        <location evidence="1">Nucleus</location>
        <location evidence="1">Nucleolus</location>
    </subcellularLocation>
</comment>
<evidence type="ECO:0000259" key="11">
    <source>
        <dbReference type="Pfam" id="PF11781"/>
    </source>
</evidence>
<evidence type="ECO:0000256" key="4">
    <source>
        <dbReference type="ARBA" id="ARBA00022771"/>
    </source>
</evidence>